<dbReference type="InterPro" id="IPR027805">
    <property type="entry name" value="Transposase_HTH_dom"/>
</dbReference>
<evidence type="ECO:0000256" key="3">
    <source>
        <dbReference type="SAM" id="MobiDB-lite"/>
    </source>
</evidence>
<keyword evidence="2" id="KW-0479">Metal-binding</keyword>
<comment type="caution">
    <text evidence="6">The sequence shown here is derived from an EMBL/GenBank/DDBJ whole genome shotgun (WGS) entry which is preliminary data.</text>
</comment>
<reference evidence="6 7" key="1">
    <citation type="journal article" date="2022" name="Front. Microbiol.">
        <title>High genomic differentiation and limited gene flow indicate recent cryptic speciation within the genus Laspinema (cyanobacteria).</title>
        <authorList>
            <person name="Stanojkovic A."/>
            <person name="Skoupy S."/>
            <person name="Skaloud P."/>
            <person name="Dvorak P."/>
        </authorList>
    </citation>
    <scope>NUCLEOTIDE SEQUENCE [LARGE SCALE GENOMIC DNA]</scope>
    <source>
        <strain evidence="6 7">D3b</strain>
    </source>
</reference>
<evidence type="ECO:0000259" key="5">
    <source>
        <dbReference type="Pfam" id="PF13613"/>
    </source>
</evidence>
<feature type="domain" description="DDE Tnp4" evidence="4">
    <location>
        <begin position="123"/>
        <end position="165"/>
    </location>
</feature>
<feature type="compositionally biased region" description="Basic and acidic residues" evidence="3">
    <location>
        <begin position="129"/>
        <end position="144"/>
    </location>
</feature>
<evidence type="ECO:0000256" key="2">
    <source>
        <dbReference type="ARBA" id="ARBA00022723"/>
    </source>
</evidence>
<feature type="region of interest" description="Disordered" evidence="3">
    <location>
        <begin position="127"/>
        <end position="148"/>
    </location>
</feature>
<keyword evidence="7" id="KW-1185">Reference proteome</keyword>
<name>A0ABT2NI10_9CYAN</name>
<dbReference type="PANTHER" id="PTHR23080:SF141">
    <property type="entry name" value="TRANSPOSASE HELIX-TURN-HELIX DOMAIN-CONTAINING PROTEIN"/>
    <property type="match status" value="1"/>
</dbReference>
<dbReference type="Pfam" id="PF13359">
    <property type="entry name" value="DDE_Tnp_4"/>
    <property type="match status" value="1"/>
</dbReference>
<accession>A0ABT2NI10</accession>
<comment type="cofactor">
    <cofactor evidence="1">
        <name>a divalent metal cation</name>
        <dbReference type="ChEBI" id="CHEBI:60240"/>
    </cofactor>
</comment>
<dbReference type="PANTHER" id="PTHR23080">
    <property type="entry name" value="THAP DOMAIN PROTEIN"/>
    <property type="match status" value="1"/>
</dbReference>
<sequence length="171" mass="19696">MHDSLTYDQLQNLWKEAEMVHLQKKAKAEEVKATKNVKKAGRKITLSNQEQILLTLLYLYQYPSFLYVGAQFGVCESTANTIFRYWLPILHELLPASILEQVKKKVGDLEVVKEILTVYELTVDSTEQPIERPTDNEEQKEHFSGKKKTHTLKNQLIVLPKGEDIVDIKIG</sequence>
<evidence type="ECO:0000256" key="1">
    <source>
        <dbReference type="ARBA" id="ARBA00001968"/>
    </source>
</evidence>
<protein>
    <submittedName>
        <fullName evidence="6">Transposase</fullName>
    </submittedName>
</protein>
<evidence type="ECO:0000313" key="7">
    <source>
        <dbReference type="Proteomes" id="UP001525961"/>
    </source>
</evidence>
<dbReference type="Pfam" id="PF13613">
    <property type="entry name" value="HTH_Tnp_4"/>
    <property type="match status" value="1"/>
</dbReference>
<evidence type="ECO:0000259" key="4">
    <source>
        <dbReference type="Pfam" id="PF13359"/>
    </source>
</evidence>
<dbReference type="RefSeq" id="WP_261237539.1">
    <property type="nucleotide sequence ID" value="NZ_JAMXFA010000063.1"/>
</dbReference>
<gene>
    <name evidence="6" type="ORF">NG792_26920</name>
</gene>
<dbReference type="EMBL" id="JAMXFA010000063">
    <property type="protein sequence ID" value="MCT7981360.1"/>
    <property type="molecule type" value="Genomic_DNA"/>
</dbReference>
<evidence type="ECO:0000313" key="6">
    <source>
        <dbReference type="EMBL" id="MCT7981360.1"/>
    </source>
</evidence>
<feature type="domain" description="Transposase Helix-turn-helix" evidence="5">
    <location>
        <begin position="46"/>
        <end position="95"/>
    </location>
</feature>
<proteinExistence type="predicted"/>
<dbReference type="Proteomes" id="UP001525961">
    <property type="component" value="Unassembled WGS sequence"/>
</dbReference>
<dbReference type="InterPro" id="IPR027806">
    <property type="entry name" value="HARBI1_dom"/>
</dbReference>
<organism evidence="6 7">
    <name type="scientific">Laspinema olomoucense D3b</name>
    <dbReference type="NCBI Taxonomy" id="2953688"/>
    <lineage>
        <taxon>Bacteria</taxon>
        <taxon>Bacillati</taxon>
        <taxon>Cyanobacteriota</taxon>
        <taxon>Cyanophyceae</taxon>
        <taxon>Oscillatoriophycideae</taxon>
        <taxon>Oscillatoriales</taxon>
        <taxon>Laspinemataceae</taxon>
        <taxon>Laspinema</taxon>
        <taxon>Laspinema olomoucense</taxon>
    </lineage>
</organism>